<dbReference type="Pfam" id="PF02922">
    <property type="entry name" value="CBM_48"/>
    <property type="match status" value="1"/>
</dbReference>
<evidence type="ECO:0000256" key="14">
    <source>
        <dbReference type="PIRNR" id="PIRNR006337"/>
    </source>
</evidence>
<evidence type="ECO:0000256" key="5">
    <source>
        <dbReference type="ARBA" id="ARBA00015938"/>
    </source>
</evidence>
<evidence type="ECO:0000256" key="1">
    <source>
        <dbReference type="ARBA" id="ARBA00004496"/>
    </source>
</evidence>
<dbReference type="PANTHER" id="PTHR43651">
    <property type="entry name" value="1,4-ALPHA-GLUCAN-BRANCHING ENZYME"/>
    <property type="match status" value="1"/>
</dbReference>
<evidence type="ECO:0000259" key="15">
    <source>
        <dbReference type="SMART" id="SM00642"/>
    </source>
</evidence>
<dbReference type="InterPro" id="IPR013783">
    <property type="entry name" value="Ig-like_fold"/>
</dbReference>
<dbReference type="Gene3D" id="3.20.20.80">
    <property type="entry name" value="Glycosidases"/>
    <property type="match status" value="1"/>
</dbReference>
<dbReference type="CDD" id="cd11325">
    <property type="entry name" value="AmyAc_GTHase"/>
    <property type="match status" value="1"/>
</dbReference>
<evidence type="ECO:0000256" key="12">
    <source>
        <dbReference type="ARBA" id="ARBA00034013"/>
    </source>
</evidence>
<dbReference type="NCBIfam" id="TIGR02402">
    <property type="entry name" value="trehalose_TreZ"/>
    <property type="match status" value="1"/>
</dbReference>
<dbReference type="InterPro" id="IPR014756">
    <property type="entry name" value="Ig_E-set"/>
</dbReference>
<keyword evidence="17" id="KW-1185">Reference proteome</keyword>
<evidence type="ECO:0000256" key="11">
    <source>
        <dbReference type="ARBA" id="ARBA00033284"/>
    </source>
</evidence>
<dbReference type="PANTHER" id="PTHR43651:SF11">
    <property type="entry name" value="MALTO-OLIGOSYLTREHALOSE TREHALOHYDROLASE"/>
    <property type="match status" value="1"/>
</dbReference>
<evidence type="ECO:0000256" key="8">
    <source>
        <dbReference type="ARBA" id="ARBA00023277"/>
    </source>
</evidence>
<dbReference type="InterPro" id="IPR022567">
    <property type="entry name" value="DUF3459"/>
</dbReference>
<evidence type="ECO:0000256" key="4">
    <source>
        <dbReference type="ARBA" id="ARBA00012268"/>
    </source>
</evidence>
<feature type="domain" description="Glycosyl hydrolase family 13 catalytic" evidence="15">
    <location>
        <begin position="95"/>
        <end position="469"/>
    </location>
</feature>
<comment type="subcellular location">
    <subcellularLocation>
        <location evidence="1">Cytoplasm</location>
    </subcellularLocation>
</comment>
<dbReference type="SMART" id="SM00642">
    <property type="entry name" value="Aamy"/>
    <property type="match status" value="1"/>
</dbReference>
<accession>A0ABS1CMG5</accession>
<dbReference type="EMBL" id="NRRV01000054">
    <property type="protein sequence ID" value="MBK1632679.1"/>
    <property type="molecule type" value="Genomic_DNA"/>
</dbReference>
<sequence length="630" mass="69299">MPFGAEVTDDGAVRFRLWAPGAERVALELDGQPSPERLLDLAAVADGWFERTTDLAGPGSRYRFRLTASHLEADQPVPDPAARFQPEGVHAASEVIDPGAYAWGDGELQWPGRAWETAVFYELHLGTFSPEGTFAGAARRLRHLAELGVTAVELMPVAAFPGARGWGYDGVFQFAPFAGYGRPEDLKAFVEQAHALGLMVFLDVVYNHFGPEGNYLHLYAPQFFTERHHTPWGAGLNFDGAHSRPVRDFFIHNALYWLEEFRFDGLRLDAVHAIADDSEPDILTELAEAVAAGPGRARRVHLVLENDANTARYLARSPDQSPRWYVAQWNDDFHHAAHVLLTGQRDGYYADYGEQPAFWLARTLAEGFGYQGERSGFRDEAARGSPSAHLPPTAFVSFLQNHDQVGNRAFGERIHQLSNEPALRAATAIQLLAPSPPLLFMGQPRGADSPFLFFCDFGPDLADAVTAGRRREFARFEEFADEAAREAIPDPNDPDTFQHSRLDWAALDESAHRQWRDFHRRLLSLRHDEIVPRLAGMDGHAGGFDLLGDSAGDAGLVVRWRLGDGSLLTLLANLGEAELPVPGLRDALPGRVLYVEPADAADPIAAGRLPPWTAAWYLDTGSEPAPGPAA</sequence>
<proteinExistence type="inferred from homology"/>
<dbReference type="InterPro" id="IPR012768">
    <property type="entry name" value="Trehalose_TreZ"/>
</dbReference>
<name>A0ABS1CMG5_9GAMM</name>
<evidence type="ECO:0000256" key="13">
    <source>
        <dbReference type="NCBIfam" id="TIGR02402"/>
    </source>
</evidence>
<evidence type="ECO:0000256" key="6">
    <source>
        <dbReference type="ARBA" id="ARBA00022490"/>
    </source>
</evidence>
<keyword evidence="6" id="KW-0963">Cytoplasm</keyword>
<dbReference type="CDD" id="cd02853">
    <property type="entry name" value="E_set_MTHase_like_N"/>
    <property type="match status" value="1"/>
</dbReference>
<dbReference type="PIRSF" id="PIRSF006337">
    <property type="entry name" value="Trehalose_TreZ"/>
    <property type="match status" value="1"/>
</dbReference>
<keyword evidence="9 14" id="KW-0326">Glycosidase</keyword>
<keyword evidence="7 14" id="KW-0378">Hydrolase</keyword>
<gene>
    <name evidence="16" type="primary">treZ</name>
    <name evidence="16" type="ORF">CKO31_18405</name>
</gene>
<comment type="catalytic activity">
    <reaction evidence="12 14">
        <text>hydrolysis of (1-&gt;4)-alpha-D-glucosidic linkage in 4-alpha-D-[(1-&gt;4)-alpha-D-glucanosyl]n trehalose to yield trehalose and (1-&gt;4)-alpha-D-glucan.</text>
        <dbReference type="EC" id="3.2.1.141"/>
    </reaction>
</comment>
<dbReference type="SUPFAM" id="SSF81296">
    <property type="entry name" value="E set domains"/>
    <property type="match status" value="1"/>
</dbReference>
<reference evidence="16 17" key="1">
    <citation type="journal article" date="2020" name="Microorganisms">
        <title>Osmotic Adaptation and Compatible Solute Biosynthesis of Phototrophic Bacteria as Revealed from Genome Analyses.</title>
        <authorList>
            <person name="Imhoff J.F."/>
            <person name="Rahn T."/>
            <person name="Kunzel S."/>
            <person name="Keller A."/>
            <person name="Neulinger S.C."/>
        </authorList>
    </citation>
    <scope>NUCLEOTIDE SEQUENCE [LARGE SCALE GENOMIC DNA]</scope>
    <source>
        <strain evidence="16 17">DSM 6210</strain>
    </source>
</reference>
<dbReference type="InterPro" id="IPR044901">
    <property type="entry name" value="Trehalose_TreZ_E-set_sf"/>
</dbReference>
<dbReference type="Gene3D" id="2.60.40.10">
    <property type="entry name" value="Immunoglobulins"/>
    <property type="match status" value="1"/>
</dbReference>
<dbReference type="Pfam" id="PF11941">
    <property type="entry name" value="DUF3459"/>
    <property type="match status" value="1"/>
</dbReference>
<dbReference type="SUPFAM" id="SSF51445">
    <property type="entry name" value="(Trans)glycosidases"/>
    <property type="match status" value="1"/>
</dbReference>
<comment type="similarity">
    <text evidence="3 14">Belongs to the glycosyl hydrolase 13 family.</text>
</comment>
<dbReference type="InterPro" id="IPR017853">
    <property type="entry name" value="GH"/>
</dbReference>
<organism evidence="16 17">
    <name type="scientific">Thiohalocapsa halophila</name>
    <dbReference type="NCBI Taxonomy" id="69359"/>
    <lineage>
        <taxon>Bacteria</taxon>
        <taxon>Pseudomonadati</taxon>
        <taxon>Pseudomonadota</taxon>
        <taxon>Gammaproteobacteria</taxon>
        <taxon>Chromatiales</taxon>
        <taxon>Chromatiaceae</taxon>
        <taxon>Thiohalocapsa</taxon>
    </lineage>
</organism>
<evidence type="ECO:0000256" key="2">
    <source>
        <dbReference type="ARBA" id="ARBA00005199"/>
    </source>
</evidence>
<keyword evidence="8" id="KW-0119">Carbohydrate metabolism</keyword>
<evidence type="ECO:0000313" key="16">
    <source>
        <dbReference type="EMBL" id="MBK1632679.1"/>
    </source>
</evidence>
<dbReference type="EC" id="3.2.1.141" evidence="4 13"/>
<evidence type="ECO:0000256" key="3">
    <source>
        <dbReference type="ARBA" id="ARBA00008061"/>
    </source>
</evidence>
<evidence type="ECO:0000313" key="17">
    <source>
        <dbReference type="Proteomes" id="UP000748752"/>
    </source>
</evidence>
<dbReference type="InterPro" id="IPR006047">
    <property type="entry name" value="GH13_cat_dom"/>
</dbReference>
<dbReference type="Gene3D" id="1.10.10.760">
    <property type="entry name" value="E-set domains of sugar-utilizing enzymes"/>
    <property type="match status" value="1"/>
</dbReference>
<comment type="caution">
    <text evidence="16">The sequence shown here is derived from an EMBL/GenBank/DDBJ whole genome shotgun (WGS) entry which is preliminary data.</text>
</comment>
<evidence type="ECO:0000256" key="7">
    <source>
        <dbReference type="ARBA" id="ARBA00022801"/>
    </source>
</evidence>
<evidence type="ECO:0000256" key="10">
    <source>
        <dbReference type="ARBA" id="ARBA00032057"/>
    </source>
</evidence>
<dbReference type="Pfam" id="PF00128">
    <property type="entry name" value="Alpha-amylase"/>
    <property type="match status" value="1"/>
</dbReference>
<dbReference type="InterPro" id="IPR004193">
    <property type="entry name" value="Glyco_hydro_13_N"/>
</dbReference>
<comment type="pathway">
    <text evidence="2 14">Glycan biosynthesis; trehalose biosynthesis.</text>
</comment>
<protein>
    <recommendedName>
        <fullName evidence="5 13">Malto-oligosyltrehalose trehalohydrolase</fullName>
        <shortName evidence="14">MTHase</shortName>
        <ecNumber evidence="4 13">3.2.1.141</ecNumber>
    </recommendedName>
    <alternativeName>
        <fullName evidence="11 14">4-alpha-D-((1-&gt;4)-alpha-D-glucano)trehalose trehalohydrolase</fullName>
    </alternativeName>
    <alternativeName>
        <fullName evidence="10 14">Maltooligosyl trehalose trehalohydrolase</fullName>
    </alternativeName>
</protein>
<dbReference type="Proteomes" id="UP000748752">
    <property type="component" value="Unassembled WGS sequence"/>
</dbReference>
<evidence type="ECO:0000256" key="9">
    <source>
        <dbReference type="ARBA" id="ARBA00023295"/>
    </source>
</evidence>